<sequence length="462" mass="50890">MDSGFLWLRIRLSDSASGYRGCASGYRIPELTVFCTQLELRGHLERIWLDRRPCFRHRYTLDHDFWTIYSAIIVHVKSLNLGPIFEGCPDCHAAYLTVVTGSGFNAETSRASCLEDSVPVENPPSSPPQALAQGGNNIGDPEQATSSAPASPPLQSQYLGSTESGDAEIDPWSLQAASSPPSFPLRSRNLGSVELGDAEMLVAFRSFRDTSLAPAERQQTLDAVISTLVTLASTTGLRLPGVLLPPAAQSEKRPTLSASSSSNIVESGANDEQHPPAQFSEPRGLLCFTEVNQGQQFSAPMTQPGYVTTFNFDSAPNSDLKKRHKIAEIKRILIDMLREINFPLHNNYLPWSTLEVDLQKHGYEITNWPSGVLRENDKGINTLNAEHVQKLYLALTQANDDDRPRFVRRVDRPTDQDEGVTAVRNVASSKRRLAVDHGDGKGKRTRFKVMTAENYAGHSTEG</sequence>
<feature type="compositionally biased region" description="Polar residues" evidence="1">
    <location>
        <begin position="256"/>
        <end position="265"/>
    </location>
</feature>
<organism evidence="2 3">
    <name type="scientific">Paxillus involutus ATCC 200175</name>
    <dbReference type="NCBI Taxonomy" id="664439"/>
    <lineage>
        <taxon>Eukaryota</taxon>
        <taxon>Fungi</taxon>
        <taxon>Dikarya</taxon>
        <taxon>Basidiomycota</taxon>
        <taxon>Agaricomycotina</taxon>
        <taxon>Agaricomycetes</taxon>
        <taxon>Agaricomycetidae</taxon>
        <taxon>Boletales</taxon>
        <taxon>Paxilineae</taxon>
        <taxon>Paxillaceae</taxon>
        <taxon>Paxillus</taxon>
    </lineage>
</organism>
<reference evidence="3" key="2">
    <citation type="submission" date="2015-01" db="EMBL/GenBank/DDBJ databases">
        <title>Evolutionary Origins and Diversification of the Mycorrhizal Mutualists.</title>
        <authorList>
            <consortium name="DOE Joint Genome Institute"/>
            <consortium name="Mycorrhizal Genomics Consortium"/>
            <person name="Kohler A."/>
            <person name="Kuo A."/>
            <person name="Nagy L.G."/>
            <person name="Floudas D."/>
            <person name="Copeland A."/>
            <person name="Barry K.W."/>
            <person name="Cichocki N."/>
            <person name="Veneault-Fourrey C."/>
            <person name="LaButti K."/>
            <person name="Lindquist E.A."/>
            <person name="Lipzen A."/>
            <person name="Lundell T."/>
            <person name="Morin E."/>
            <person name="Murat C."/>
            <person name="Riley R."/>
            <person name="Ohm R."/>
            <person name="Sun H."/>
            <person name="Tunlid A."/>
            <person name="Henrissat B."/>
            <person name="Grigoriev I.V."/>
            <person name="Hibbett D.S."/>
            <person name="Martin F."/>
        </authorList>
    </citation>
    <scope>NUCLEOTIDE SEQUENCE [LARGE SCALE GENOMIC DNA]</scope>
    <source>
        <strain evidence="3">ATCC 200175</strain>
    </source>
</reference>
<dbReference type="Proteomes" id="UP000053647">
    <property type="component" value="Unassembled WGS sequence"/>
</dbReference>
<evidence type="ECO:0000313" key="3">
    <source>
        <dbReference type="Proteomes" id="UP000053647"/>
    </source>
</evidence>
<feature type="compositionally biased region" description="Low complexity" evidence="1">
    <location>
        <begin position="143"/>
        <end position="157"/>
    </location>
</feature>
<dbReference type="OrthoDB" id="2688041at2759"/>
<dbReference type="HOGENOM" id="CLU_591967_0_0_1"/>
<dbReference type="AlphaFoldDB" id="A0A0C9TSQ9"/>
<dbReference type="EMBL" id="KN819393">
    <property type="protein sequence ID" value="KIJ10897.1"/>
    <property type="molecule type" value="Genomic_DNA"/>
</dbReference>
<feature type="region of interest" description="Disordered" evidence="1">
    <location>
        <begin position="248"/>
        <end position="280"/>
    </location>
</feature>
<accession>A0A0C9TSQ9</accession>
<evidence type="ECO:0000256" key="1">
    <source>
        <dbReference type="SAM" id="MobiDB-lite"/>
    </source>
</evidence>
<proteinExistence type="predicted"/>
<keyword evidence="3" id="KW-1185">Reference proteome</keyword>
<protein>
    <submittedName>
        <fullName evidence="2">Uncharacterized protein</fullName>
    </submittedName>
</protein>
<evidence type="ECO:0000313" key="2">
    <source>
        <dbReference type="EMBL" id="KIJ10897.1"/>
    </source>
</evidence>
<gene>
    <name evidence="2" type="ORF">PAXINDRAFT_16179</name>
</gene>
<feature type="region of interest" description="Disordered" evidence="1">
    <location>
        <begin position="115"/>
        <end position="167"/>
    </location>
</feature>
<reference evidence="2 3" key="1">
    <citation type="submission" date="2014-06" db="EMBL/GenBank/DDBJ databases">
        <authorList>
            <consortium name="DOE Joint Genome Institute"/>
            <person name="Kuo A."/>
            <person name="Kohler A."/>
            <person name="Nagy L.G."/>
            <person name="Floudas D."/>
            <person name="Copeland A."/>
            <person name="Barry K.W."/>
            <person name="Cichocki N."/>
            <person name="Veneault-Fourrey C."/>
            <person name="LaButti K."/>
            <person name="Lindquist E.A."/>
            <person name="Lipzen A."/>
            <person name="Lundell T."/>
            <person name="Morin E."/>
            <person name="Murat C."/>
            <person name="Sun H."/>
            <person name="Tunlid A."/>
            <person name="Henrissat B."/>
            <person name="Grigoriev I.V."/>
            <person name="Hibbett D.S."/>
            <person name="Martin F."/>
            <person name="Nordberg H.P."/>
            <person name="Cantor M.N."/>
            <person name="Hua S.X."/>
        </authorList>
    </citation>
    <scope>NUCLEOTIDE SEQUENCE [LARGE SCALE GENOMIC DNA]</scope>
    <source>
        <strain evidence="2 3">ATCC 200175</strain>
    </source>
</reference>
<name>A0A0C9TSQ9_PAXIN</name>